<feature type="compositionally biased region" description="Acidic residues" evidence="1">
    <location>
        <begin position="694"/>
        <end position="709"/>
    </location>
</feature>
<feature type="compositionally biased region" description="Low complexity" evidence="1">
    <location>
        <begin position="280"/>
        <end position="291"/>
    </location>
</feature>
<dbReference type="AlphaFoldDB" id="A0A9P6VZ86"/>
<evidence type="ECO:0000256" key="1">
    <source>
        <dbReference type="SAM" id="MobiDB-lite"/>
    </source>
</evidence>
<feature type="compositionally biased region" description="Basic and acidic residues" evidence="1">
    <location>
        <begin position="603"/>
        <end position="633"/>
    </location>
</feature>
<keyword evidence="2" id="KW-0472">Membrane</keyword>
<feature type="compositionally biased region" description="Low complexity" evidence="1">
    <location>
        <begin position="888"/>
        <end position="910"/>
    </location>
</feature>
<feature type="region of interest" description="Disordered" evidence="1">
    <location>
        <begin position="187"/>
        <end position="215"/>
    </location>
</feature>
<feature type="compositionally biased region" description="Basic and acidic residues" evidence="1">
    <location>
        <begin position="1056"/>
        <end position="1066"/>
    </location>
</feature>
<organism evidence="4 5">
    <name type="scientific">Rhodotorula mucilaginosa</name>
    <name type="common">Yeast</name>
    <name type="synonym">Rhodotorula rubra</name>
    <dbReference type="NCBI Taxonomy" id="5537"/>
    <lineage>
        <taxon>Eukaryota</taxon>
        <taxon>Fungi</taxon>
        <taxon>Dikarya</taxon>
        <taxon>Basidiomycota</taxon>
        <taxon>Pucciniomycotina</taxon>
        <taxon>Microbotryomycetes</taxon>
        <taxon>Sporidiobolales</taxon>
        <taxon>Sporidiobolaceae</taxon>
        <taxon>Rhodotorula</taxon>
    </lineage>
</organism>
<evidence type="ECO:0000256" key="3">
    <source>
        <dbReference type="SAM" id="SignalP"/>
    </source>
</evidence>
<sequence length="1099" mass="116369">MRTSVAAISAILAAVNVLASPFPHARVPTFAYSSPKAFLGLDDGFSQEIGHIFFLPGFHACGTLDILSVADLAYSDLDLLPSHNDSIAHKWLDAPTHVKESNSSEGTILAWAKGWRSSCGKGDANKEVRVSKVLVDGVPDGAPRSEWANALDEHLQPYIAALPPAPHNSVVLITSLSEPTLRSLFDLASPTRPAPSPSPPTKPPIDNPPEGQIPGRHPRHYGLIWRIVAYMVNLAFWAAVLVGLGYGGRWVAKKWRERRTGGGAVALPDDEVHAPRRSRASTSTTSSSSKSPVQDDALKAALQRLKEHNNNKLAVPPPPPRRKRADPLYALWAGILPQVGESSLNSTTLVRATEAIPIEALEGGNQDLTKESIEAVVTQIERAQVTGSEGGGAGDEEQDWKEIVAWLDGLADLAARQRRSKGGIIEADQNRLLVGNLYHVDDRAGINAEGIFAGPAPNQGGGANDEDEFDFGSLLLDDDFLAQLEGGGGGGVTQEQRKPPPRSDGAPSPYHDSVDLRKIKGASQSSSLAAAAAATGASGTLANGIGGPPLKLGVAKVPSQGPAAQNNDGDSGDEAATLKAVDKGKARAVSPLPRRSGSPAPDIDSRRLLRDRIGTVDETMREEDLAAETHGEVQEQAQEAAREAGSRVPIQASSRPASSARPPTVVRPKAKGPISKKSQQGLFQRPNFDHQDGNDDEDEVDMLDEEDELPVAGPSKPVASKGKGKGRRKKAVVLPPPREEAEEEEEEDQLASSDPGAPTPPPAQARKARKAPRVDAASKSGGKAKKQQKVGKRGSARRDYTSSEEEEKAGSASVRKGKRKAVSSAGSASEEKDEVGNSPRTRGAAKARGSLPPPPKRRSTRSASISTVNSTGTAASGRKALKPKDANAKPSTSTSRSKSKAAGGKKLAAAEVALREKEGKGQPERERKEGTRKSSRPSVGRVGAKENGIKKKAAAADPNLKAGKVGYKQNQTDGSRCWPVLVLKVDDDKSRIAFASLPGPNTAAPAKIEIVPIILSVPPVASKPDEVPLLPPPRQVALKAAMAFLVDSERYDEWREQAEEEWKRVAPEYGMDGDASANNEGGDEEDERRSSASGSEDSD</sequence>
<dbReference type="OrthoDB" id="2530479at2759"/>
<feature type="compositionally biased region" description="Basic and acidic residues" evidence="1">
    <location>
        <begin position="913"/>
        <end position="932"/>
    </location>
</feature>
<feature type="region of interest" description="Disordered" evidence="1">
    <location>
        <begin position="263"/>
        <end position="294"/>
    </location>
</feature>
<feature type="compositionally biased region" description="Basic residues" evidence="1">
    <location>
        <begin position="722"/>
        <end position="731"/>
    </location>
</feature>
<feature type="chain" id="PRO_5040344345" evidence="3">
    <location>
        <begin position="20"/>
        <end position="1099"/>
    </location>
</feature>
<accession>A0A9P6VZ86</accession>
<feature type="region of interest" description="Disordered" evidence="1">
    <location>
        <begin position="485"/>
        <end position="513"/>
    </location>
</feature>
<protein>
    <submittedName>
        <fullName evidence="4">Treacher Collins-Franceschetti syndrome 1</fullName>
    </submittedName>
</protein>
<feature type="compositionally biased region" description="Low complexity" evidence="1">
    <location>
        <begin position="652"/>
        <end position="663"/>
    </location>
</feature>
<keyword evidence="2" id="KW-1133">Transmembrane helix</keyword>
<feature type="compositionally biased region" description="Pro residues" evidence="1">
    <location>
        <begin position="192"/>
        <end position="207"/>
    </location>
</feature>
<feature type="compositionally biased region" description="Acidic residues" evidence="1">
    <location>
        <begin position="740"/>
        <end position="749"/>
    </location>
</feature>
<keyword evidence="3" id="KW-0732">Signal</keyword>
<gene>
    <name evidence="4" type="primary">TCOF1</name>
    <name evidence="4" type="ORF">C6P46_005270</name>
</gene>
<dbReference type="Proteomes" id="UP000777482">
    <property type="component" value="Unassembled WGS sequence"/>
</dbReference>
<feature type="region of interest" description="Disordered" evidence="1">
    <location>
        <begin position="553"/>
        <end position="957"/>
    </location>
</feature>
<proteinExistence type="predicted"/>
<evidence type="ECO:0000313" key="5">
    <source>
        <dbReference type="Proteomes" id="UP000777482"/>
    </source>
</evidence>
<feature type="region of interest" description="Disordered" evidence="1">
    <location>
        <begin position="1056"/>
        <end position="1099"/>
    </location>
</feature>
<feature type="compositionally biased region" description="Polar residues" evidence="1">
    <location>
        <begin position="861"/>
        <end position="874"/>
    </location>
</feature>
<evidence type="ECO:0000313" key="4">
    <source>
        <dbReference type="EMBL" id="KAG0659217.1"/>
    </source>
</evidence>
<comment type="caution">
    <text evidence="4">The sequence shown here is derived from an EMBL/GenBank/DDBJ whole genome shotgun (WGS) entry which is preliminary data.</text>
</comment>
<feature type="compositionally biased region" description="Basic residues" evidence="1">
    <location>
        <begin position="782"/>
        <end position="795"/>
    </location>
</feature>
<feature type="transmembrane region" description="Helical" evidence="2">
    <location>
        <begin position="223"/>
        <end position="246"/>
    </location>
</feature>
<dbReference type="EMBL" id="PUHQ01000056">
    <property type="protein sequence ID" value="KAG0659217.1"/>
    <property type="molecule type" value="Genomic_DNA"/>
</dbReference>
<keyword evidence="5" id="KW-1185">Reference proteome</keyword>
<reference evidence="4 5" key="1">
    <citation type="submission" date="2020-11" db="EMBL/GenBank/DDBJ databases">
        <title>Kefir isolates.</title>
        <authorList>
            <person name="Marcisauskas S."/>
            <person name="Kim Y."/>
            <person name="Blasche S."/>
        </authorList>
    </citation>
    <scope>NUCLEOTIDE SEQUENCE [LARGE SCALE GENOMIC DNA]</scope>
    <source>
        <strain evidence="4 5">KR</strain>
    </source>
</reference>
<keyword evidence="2" id="KW-0812">Transmembrane</keyword>
<feature type="signal peptide" evidence="3">
    <location>
        <begin position="1"/>
        <end position="19"/>
    </location>
</feature>
<evidence type="ECO:0000256" key="2">
    <source>
        <dbReference type="SAM" id="Phobius"/>
    </source>
</evidence>
<name>A0A9P6VZ86_RHOMI</name>